<feature type="transmembrane region" description="Helical" evidence="6">
    <location>
        <begin position="147"/>
        <end position="176"/>
    </location>
</feature>
<evidence type="ECO:0000256" key="5">
    <source>
        <dbReference type="ARBA" id="ARBA00023136"/>
    </source>
</evidence>
<evidence type="ECO:0000256" key="2">
    <source>
        <dbReference type="ARBA" id="ARBA00022475"/>
    </source>
</evidence>
<keyword evidence="3 6" id="KW-0812">Transmembrane</keyword>
<keyword evidence="5 6" id="KW-0472">Membrane</keyword>
<keyword evidence="9" id="KW-1185">Reference proteome</keyword>
<dbReference type="PANTHER" id="PTHR35007:SF3">
    <property type="entry name" value="POSSIBLE CONSERVED ALANINE RICH MEMBRANE PROTEIN"/>
    <property type="match status" value="1"/>
</dbReference>
<proteinExistence type="predicted"/>
<dbReference type="EMBL" id="RKHQ01000001">
    <property type="protein sequence ID" value="ROR96188.1"/>
    <property type="molecule type" value="Genomic_DNA"/>
</dbReference>
<organism evidence="8 9">
    <name type="scientific">Salana multivorans</name>
    <dbReference type="NCBI Taxonomy" id="120377"/>
    <lineage>
        <taxon>Bacteria</taxon>
        <taxon>Bacillati</taxon>
        <taxon>Actinomycetota</taxon>
        <taxon>Actinomycetes</taxon>
        <taxon>Micrococcales</taxon>
        <taxon>Beutenbergiaceae</taxon>
        <taxon>Salana</taxon>
    </lineage>
</organism>
<evidence type="ECO:0000313" key="9">
    <source>
        <dbReference type="Proteomes" id="UP000275356"/>
    </source>
</evidence>
<dbReference type="AlphaFoldDB" id="A0A3N2D980"/>
<comment type="subcellular location">
    <subcellularLocation>
        <location evidence="1">Cell membrane</location>
        <topology evidence="1">Multi-pass membrane protein</topology>
    </subcellularLocation>
</comment>
<gene>
    <name evidence="8" type="ORF">EDD28_0765</name>
</gene>
<feature type="domain" description="Type II secretion system protein GspF" evidence="7">
    <location>
        <begin position="47"/>
        <end position="163"/>
    </location>
</feature>
<keyword evidence="2" id="KW-1003">Cell membrane</keyword>
<sequence length="179" mass="18371">MLVSLLAAMLSAALVGAGRWSPRRRSSTGAAGPVGCGVVRLDRAIACELVGVLLAAGASVPDALATLGEATGEEELVVAARLLRWGAPWDEAVERLPARLVGVVEPLRSAWVSGVDPGPALRTTAATWRARRAARAREDAERLAVRLVLPLGLCLLPAFVLLGLVPVALAAASSLFGAG</sequence>
<dbReference type="InterPro" id="IPR018076">
    <property type="entry name" value="T2SS_GspF_dom"/>
</dbReference>
<evidence type="ECO:0000313" key="8">
    <source>
        <dbReference type="EMBL" id="ROR96188.1"/>
    </source>
</evidence>
<dbReference type="PANTHER" id="PTHR35007">
    <property type="entry name" value="INTEGRAL MEMBRANE PROTEIN-RELATED"/>
    <property type="match status" value="1"/>
</dbReference>
<protein>
    <submittedName>
        <fullName evidence="8">Type II secretion system (T2SS) protein F</fullName>
    </submittedName>
</protein>
<name>A0A3N2D980_9MICO</name>
<evidence type="ECO:0000259" key="7">
    <source>
        <dbReference type="Pfam" id="PF00482"/>
    </source>
</evidence>
<dbReference type="Pfam" id="PF00482">
    <property type="entry name" value="T2SSF"/>
    <property type="match status" value="1"/>
</dbReference>
<keyword evidence="4 6" id="KW-1133">Transmembrane helix</keyword>
<comment type="caution">
    <text evidence="8">The sequence shown here is derived from an EMBL/GenBank/DDBJ whole genome shotgun (WGS) entry which is preliminary data.</text>
</comment>
<evidence type="ECO:0000256" key="6">
    <source>
        <dbReference type="SAM" id="Phobius"/>
    </source>
</evidence>
<reference evidence="8 9" key="1">
    <citation type="submission" date="2018-11" db="EMBL/GenBank/DDBJ databases">
        <title>Sequencing the genomes of 1000 actinobacteria strains.</title>
        <authorList>
            <person name="Klenk H.-P."/>
        </authorList>
    </citation>
    <scope>NUCLEOTIDE SEQUENCE [LARGE SCALE GENOMIC DNA]</scope>
    <source>
        <strain evidence="8 9">DSM 13521</strain>
    </source>
</reference>
<evidence type="ECO:0000256" key="4">
    <source>
        <dbReference type="ARBA" id="ARBA00022989"/>
    </source>
</evidence>
<evidence type="ECO:0000256" key="3">
    <source>
        <dbReference type="ARBA" id="ARBA00022692"/>
    </source>
</evidence>
<accession>A0A3N2D980</accession>
<evidence type="ECO:0000256" key="1">
    <source>
        <dbReference type="ARBA" id="ARBA00004651"/>
    </source>
</evidence>
<dbReference type="GO" id="GO:0005886">
    <property type="term" value="C:plasma membrane"/>
    <property type="evidence" value="ECO:0007669"/>
    <property type="project" value="UniProtKB-SubCell"/>
</dbReference>
<dbReference type="Proteomes" id="UP000275356">
    <property type="component" value="Unassembled WGS sequence"/>
</dbReference>